<keyword evidence="3 4" id="KW-0949">S-adenosyl-L-methionine</keyword>
<dbReference type="Proteomes" id="UP001152523">
    <property type="component" value="Unassembled WGS sequence"/>
</dbReference>
<evidence type="ECO:0000313" key="7">
    <source>
        <dbReference type="Proteomes" id="UP001152523"/>
    </source>
</evidence>
<reference evidence="6" key="1">
    <citation type="submission" date="2022-07" db="EMBL/GenBank/DDBJ databases">
        <authorList>
            <person name="Macas J."/>
            <person name="Novak P."/>
            <person name="Neumann P."/>
        </authorList>
    </citation>
    <scope>NUCLEOTIDE SEQUENCE</scope>
</reference>
<dbReference type="PANTHER" id="PTHR46098">
    <property type="entry name" value="TRNA (CYTOSINE(38)-C(5))-METHYLTRANSFERASE"/>
    <property type="match status" value="1"/>
</dbReference>
<dbReference type="InterPro" id="IPR050750">
    <property type="entry name" value="C5-MTase"/>
</dbReference>
<dbReference type="AlphaFoldDB" id="A0AAV0EFY8"/>
<accession>A0AAV0EFY8</accession>
<dbReference type="PANTHER" id="PTHR46098:SF1">
    <property type="entry name" value="TRNA (CYTOSINE(38)-C(5))-METHYLTRANSFERASE"/>
    <property type="match status" value="1"/>
</dbReference>
<keyword evidence="2 4" id="KW-0808">Transferase</keyword>
<evidence type="ECO:0000313" key="6">
    <source>
        <dbReference type="EMBL" id="CAH9122197.1"/>
    </source>
</evidence>
<dbReference type="Gene3D" id="3.90.120.10">
    <property type="entry name" value="DNA Methylase, subunit A, domain 2"/>
    <property type="match status" value="1"/>
</dbReference>
<dbReference type="PRINTS" id="PR00105">
    <property type="entry name" value="C5METTRFRASE"/>
</dbReference>
<comment type="caution">
    <text evidence="6">The sequence shown here is derived from an EMBL/GenBank/DDBJ whole genome shotgun (WGS) entry which is preliminary data.</text>
</comment>
<dbReference type="NCBIfam" id="TIGR00675">
    <property type="entry name" value="dcm"/>
    <property type="match status" value="1"/>
</dbReference>
<dbReference type="EMBL" id="CAMAPF010000924">
    <property type="protein sequence ID" value="CAH9122197.1"/>
    <property type="molecule type" value="Genomic_DNA"/>
</dbReference>
<keyword evidence="1 4" id="KW-0489">Methyltransferase</keyword>
<sequence length="404" mass="46280">MTVEWERLKCSGNGERPWRALEFYSGIGGMRYSLVEAAVNAVVVEAFDINDVANDVYEHNFGHRPRQGNIQSLSAADLHGYQADAWLLSPPCQPYTRQGPGLQKGSKDARAASFLKILELIPDVEMSPLFLFVENVVGFEKSDTHDKMMEILEKNQFVTQEFILSPLQFGLPYSRPRYYCLAKRKPLTFRIAKHDNQLLWNPGALVWQDENTIVKDDQSQEYWDEVLQHCQPIENFLEWKISEKECESKSRILTTNDSEMENYDDADIDHGSDFSSQYFVPSNLVDRWGNAMDIVFPHSKRCCCFTKSYYRYVKGTGSLLATNQGNTKSTTAKTSLKDLCLRYFTPREVANLHSFPSDFTFPQHINLRQRYALFGNSLSVGVVAPLLRYLFTDPACNSVQDKVH</sequence>
<keyword evidence="7" id="KW-1185">Reference proteome</keyword>
<dbReference type="GO" id="GO:0005634">
    <property type="term" value="C:nucleus"/>
    <property type="evidence" value="ECO:0007669"/>
    <property type="project" value="TreeGrafter"/>
</dbReference>
<organism evidence="6 7">
    <name type="scientific">Cuscuta epithymum</name>
    <dbReference type="NCBI Taxonomy" id="186058"/>
    <lineage>
        <taxon>Eukaryota</taxon>
        <taxon>Viridiplantae</taxon>
        <taxon>Streptophyta</taxon>
        <taxon>Embryophyta</taxon>
        <taxon>Tracheophyta</taxon>
        <taxon>Spermatophyta</taxon>
        <taxon>Magnoliopsida</taxon>
        <taxon>eudicotyledons</taxon>
        <taxon>Gunneridae</taxon>
        <taxon>Pentapetalae</taxon>
        <taxon>asterids</taxon>
        <taxon>lamiids</taxon>
        <taxon>Solanales</taxon>
        <taxon>Convolvulaceae</taxon>
        <taxon>Cuscuteae</taxon>
        <taxon>Cuscuta</taxon>
        <taxon>Cuscuta subgen. Cuscuta</taxon>
    </lineage>
</organism>
<dbReference type="GO" id="GO:0032259">
    <property type="term" value="P:methylation"/>
    <property type="evidence" value="ECO:0007669"/>
    <property type="project" value="UniProtKB-KW"/>
</dbReference>
<evidence type="ECO:0000256" key="4">
    <source>
        <dbReference type="PROSITE-ProRule" id="PRU01016"/>
    </source>
</evidence>
<evidence type="ECO:0000256" key="3">
    <source>
        <dbReference type="ARBA" id="ARBA00022691"/>
    </source>
</evidence>
<dbReference type="Gene3D" id="3.40.50.150">
    <property type="entry name" value="Vaccinia Virus protein VP39"/>
    <property type="match status" value="1"/>
</dbReference>
<dbReference type="PROSITE" id="PS51679">
    <property type="entry name" value="SAM_MT_C5"/>
    <property type="match status" value="1"/>
</dbReference>
<dbReference type="SUPFAM" id="SSF53335">
    <property type="entry name" value="S-adenosyl-L-methionine-dependent methyltransferases"/>
    <property type="match status" value="1"/>
</dbReference>
<dbReference type="InterPro" id="IPR001525">
    <property type="entry name" value="C5_MeTfrase"/>
</dbReference>
<name>A0AAV0EFY8_9ASTE</name>
<proteinExistence type="inferred from homology"/>
<evidence type="ECO:0000256" key="5">
    <source>
        <dbReference type="RuleBase" id="RU000416"/>
    </source>
</evidence>
<protein>
    <submittedName>
        <fullName evidence="6">Uncharacterized protein</fullName>
    </submittedName>
</protein>
<feature type="active site" evidence="4">
    <location>
        <position position="92"/>
    </location>
</feature>
<dbReference type="InterPro" id="IPR029063">
    <property type="entry name" value="SAM-dependent_MTases_sf"/>
</dbReference>
<comment type="similarity">
    <text evidence="4 5">Belongs to the class I-like SAM-binding methyltransferase superfamily. C5-methyltransferase family.</text>
</comment>
<dbReference type="GO" id="GO:0008168">
    <property type="term" value="F:methyltransferase activity"/>
    <property type="evidence" value="ECO:0007669"/>
    <property type="project" value="UniProtKB-KW"/>
</dbReference>
<evidence type="ECO:0000256" key="2">
    <source>
        <dbReference type="ARBA" id="ARBA00022679"/>
    </source>
</evidence>
<dbReference type="Pfam" id="PF00145">
    <property type="entry name" value="DNA_methylase"/>
    <property type="match status" value="1"/>
</dbReference>
<gene>
    <name evidence="6" type="ORF">CEPIT_LOCUS24293</name>
</gene>
<evidence type="ECO:0000256" key="1">
    <source>
        <dbReference type="ARBA" id="ARBA00022603"/>
    </source>
</evidence>